<evidence type="ECO:0000313" key="2">
    <source>
        <dbReference type="Proteomes" id="UP000054324"/>
    </source>
</evidence>
<gene>
    <name evidence="1" type="ORF">T265_14641</name>
</gene>
<accession>A0A074ZJC4</accession>
<dbReference type="EMBL" id="KL596849">
    <property type="protein sequence ID" value="KER23460.1"/>
    <property type="molecule type" value="Genomic_DNA"/>
</dbReference>
<dbReference type="GeneID" id="20328807"/>
<dbReference type="OrthoDB" id="6019893at2759"/>
<dbReference type="CTD" id="20328807"/>
<dbReference type="KEGG" id="ovi:T265_14641"/>
<name>A0A074ZJC4_OPIVI</name>
<dbReference type="RefSeq" id="XP_009172820.1">
    <property type="nucleotide sequence ID" value="XM_009174556.1"/>
</dbReference>
<protein>
    <submittedName>
        <fullName evidence="1">Uncharacterized protein</fullName>
    </submittedName>
</protein>
<reference evidence="1 2" key="1">
    <citation type="submission" date="2013-11" db="EMBL/GenBank/DDBJ databases">
        <title>Opisthorchis viverrini - life in the bile duct.</title>
        <authorList>
            <person name="Young N.D."/>
            <person name="Nagarajan N."/>
            <person name="Lin S.J."/>
            <person name="Korhonen P.K."/>
            <person name="Jex A.R."/>
            <person name="Hall R.S."/>
            <person name="Safavi-Hemami H."/>
            <person name="Kaewkong W."/>
            <person name="Bertrand D."/>
            <person name="Gao S."/>
            <person name="Seet Q."/>
            <person name="Wongkham S."/>
            <person name="Teh B.T."/>
            <person name="Wongkham C."/>
            <person name="Intapan P.M."/>
            <person name="Maleewong W."/>
            <person name="Yang X."/>
            <person name="Hu M."/>
            <person name="Wang Z."/>
            <person name="Hofmann A."/>
            <person name="Sternberg P.W."/>
            <person name="Tan P."/>
            <person name="Wang J."/>
            <person name="Gasser R.B."/>
        </authorList>
    </citation>
    <scope>NUCLEOTIDE SEQUENCE [LARGE SCALE GENOMIC DNA]</scope>
</reference>
<proteinExistence type="predicted"/>
<dbReference type="AlphaFoldDB" id="A0A074ZJC4"/>
<sequence length="87" mass="10055">MPHERIIDYFYTCGLNEQMGLQLCNFIFSLMVHTSALTVDQTPPSRGLLPLQRPYKCTVLQHFPDYVLNCPFDAESTSMVSCRGFYR</sequence>
<dbReference type="Proteomes" id="UP000054324">
    <property type="component" value="Unassembled WGS sequence"/>
</dbReference>
<keyword evidence="2" id="KW-1185">Reference proteome</keyword>
<organism evidence="1 2">
    <name type="scientific">Opisthorchis viverrini</name>
    <name type="common">Southeast Asian liver fluke</name>
    <dbReference type="NCBI Taxonomy" id="6198"/>
    <lineage>
        <taxon>Eukaryota</taxon>
        <taxon>Metazoa</taxon>
        <taxon>Spiralia</taxon>
        <taxon>Lophotrochozoa</taxon>
        <taxon>Platyhelminthes</taxon>
        <taxon>Trematoda</taxon>
        <taxon>Digenea</taxon>
        <taxon>Opisthorchiida</taxon>
        <taxon>Opisthorchiata</taxon>
        <taxon>Opisthorchiidae</taxon>
        <taxon>Opisthorchis</taxon>
    </lineage>
</organism>
<evidence type="ECO:0000313" key="1">
    <source>
        <dbReference type="EMBL" id="KER23460.1"/>
    </source>
</evidence>